<proteinExistence type="predicted"/>
<comment type="caution">
    <text evidence="1">The sequence shown here is derived from an EMBL/GenBank/DDBJ whole genome shotgun (WGS) entry which is preliminary data.</text>
</comment>
<gene>
    <name evidence="1" type="ORF">ACFSVN_08240</name>
</gene>
<sequence>MKIILSLMLTLFIVEIVDAQEISYPEKLSSFELTIEGISEEKGEIRIAVFNSEESYNEKEDPIHAIVLPVEGGTLIWDEEKLPYGEYAIAVYHDKNTNGELDSNILGIPKEAYGFSNNARGRFGPASWKDAHFTISSGSHSMSIQVK</sequence>
<dbReference type="InterPro" id="IPR018673">
    <property type="entry name" value="DUF2141"/>
</dbReference>
<organism evidence="1 2">
    <name type="scientific">Gracilimonas halophila</name>
    <dbReference type="NCBI Taxonomy" id="1834464"/>
    <lineage>
        <taxon>Bacteria</taxon>
        <taxon>Pseudomonadati</taxon>
        <taxon>Balneolota</taxon>
        <taxon>Balneolia</taxon>
        <taxon>Balneolales</taxon>
        <taxon>Balneolaceae</taxon>
        <taxon>Gracilimonas</taxon>
    </lineage>
</organism>
<evidence type="ECO:0000313" key="2">
    <source>
        <dbReference type="Proteomes" id="UP001597460"/>
    </source>
</evidence>
<keyword evidence="2" id="KW-1185">Reference proteome</keyword>
<dbReference type="RefSeq" id="WP_390300878.1">
    <property type="nucleotide sequence ID" value="NZ_JBHULI010000024.1"/>
</dbReference>
<accession>A0ABW5JI63</accession>
<protein>
    <submittedName>
        <fullName evidence="1">DUF2141 domain-containing protein</fullName>
    </submittedName>
</protein>
<dbReference type="Pfam" id="PF09912">
    <property type="entry name" value="DUF2141"/>
    <property type="match status" value="1"/>
</dbReference>
<reference evidence="2" key="1">
    <citation type="journal article" date="2019" name="Int. J. Syst. Evol. Microbiol.">
        <title>The Global Catalogue of Microorganisms (GCM) 10K type strain sequencing project: providing services to taxonomists for standard genome sequencing and annotation.</title>
        <authorList>
            <consortium name="The Broad Institute Genomics Platform"/>
            <consortium name="The Broad Institute Genome Sequencing Center for Infectious Disease"/>
            <person name="Wu L."/>
            <person name="Ma J."/>
        </authorList>
    </citation>
    <scope>NUCLEOTIDE SEQUENCE [LARGE SCALE GENOMIC DNA]</scope>
    <source>
        <strain evidence="2">KCTC 52042</strain>
    </source>
</reference>
<dbReference type="EMBL" id="JBHULI010000024">
    <property type="protein sequence ID" value="MFD2532431.1"/>
    <property type="molecule type" value="Genomic_DNA"/>
</dbReference>
<dbReference type="Proteomes" id="UP001597460">
    <property type="component" value="Unassembled WGS sequence"/>
</dbReference>
<evidence type="ECO:0000313" key="1">
    <source>
        <dbReference type="EMBL" id="MFD2532431.1"/>
    </source>
</evidence>
<name>A0ABW5JI63_9BACT</name>